<feature type="transmembrane region" description="Helical" evidence="1">
    <location>
        <begin position="12"/>
        <end position="29"/>
    </location>
</feature>
<keyword evidence="3" id="KW-1185">Reference proteome</keyword>
<keyword evidence="1" id="KW-0812">Transmembrane</keyword>
<gene>
    <name evidence="2" type="ORF">EJ08DRAFT_491361</name>
</gene>
<evidence type="ECO:0000313" key="3">
    <source>
        <dbReference type="Proteomes" id="UP000800235"/>
    </source>
</evidence>
<name>A0A9P4NHV0_9PEZI</name>
<reference evidence="2" key="1">
    <citation type="journal article" date="2020" name="Stud. Mycol.">
        <title>101 Dothideomycetes genomes: a test case for predicting lifestyles and emergence of pathogens.</title>
        <authorList>
            <person name="Haridas S."/>
            <person name="Albert R."/>
            <person name="Binder M."/>
            <person name="Bloem J."/>
            <person name="Labutti K."/>
            <person name="Salamov A."/>
            <person name="Andreopoulos B."/>
            <person name="Baker S."/>
            <person name="Barry K."/>
            <person name="Bills G."/>
            <person name="Bluhm B."/>
            <person name="Cannon C."/>
            <person name="Castanera R."/>
            <person name="Culley D."/>
            <person name="Daum C."/>
            <person name="Ezra D."/>
            <person name="Gonzalez J."/>
            <person name="Henrissat B."/>
            <person name="Kuo A."/>
            <person name="Liang C."/>
            <person name="Lipzen A."/>
            <person name="Lutzoni F."/>
            <person name="Magnuson J."/>
            <person name="Mondo S."/>
            <person name="Nolan M."/>
            <person name="Ohm R."/>
            <person name="Pangilinan J."/>
            <person name="Park H.-J."/>
            <person name="Ramirez L."/>
            <person name="Alfaro M."/>
            <person name="Sun H."/>
            <person name="Tritt A."/>
            <person name="Yoshinaga Y."/>
            <person name="Zwiers L.-H."/>
            <person name="Turgeon B."/>
            <person name="Goodwin S."/>
            <person name="Spatafora J."/>
            <person name="Crous P."/>
            <person name="Grigoriev I."/>
        </authorList>
    </citation>
    <scope>NUCLEOTIDE SEQUENCE</scope>
    <source>
        <strain evidence="2">CBS 130266</strain>
    </source>
</reference>
<dbReference type="EMBL" id="MU007097">
    <property type="protein sequence ID" value="KAF2421528.1"/>
    <property type="molecule type" value="Genomic_DNA"/>
</dbReference>
<keyword evidence="1" id="KW-0472">Membrane</keyword>
<evidence type="ECO:0000313" key="2">
    <source>
        <dbReference type="EMBL" id="KAF2421528.1"/>
    </source>
</evidence>
<comment type="caution">
    <text evidence="2">The sequence shown here is derived from an EMBL/GenBank/DDBJ whole genome shotgun (WGS) entry which is preliminary data.</text>
</comment>
<sequence>METPSEPTTILLATAFSTVLILGFILFCTRRLEKLLIFQTVKVKEVRTAIGKHDDVVRVQLGDMVEALKGKKEADLFRRRSAGHKKNDSYGSVLGAQLVKNQTENAALEGTTASAP</sequence>
<protein>
    <submittedName>
        <fullName evidence="2">Uncharacterized protein</fullName>
    </submittedName>
</protein>
<proteinExistence type="predicted"/>
<keyword evidence="1" id="KW-1133">Transmembrane helix</keyword>
<organism evidence="2 3">
    <name type="scientific">Tothia fuscella</name>
    <dbReference type="NCBI Taxonomy" id="1048955"/>
    <lineage>
        <taxon>Eukaryota</taxon>
        <taxon>Fungi</taxon>
        <taxon>Dikarya</taxon>
        <taxon>Ascomycota</taxon>
        <taxon>Pezizomycotina</taxon>
        <taxon>Dothideomycetes</taxon>
        <taxon>Pleosporomycetidae</taxon>
        <taxon>Venturiales</taxon>
        <taxon>Cylindrosympodiaceae</taxon>
        <taxon>Tothia</taxon>
    </lineage>
</organism>
<evidence type="ECO:0000256" key="1">
    <source>
        <dbReference type="SAM" id="Phobius"/>
    </source>
</evidence>
<dbReference type="AlphaFoldDB" id="A0A9P4NHV0"/>
<accession>A0A9P4NHV0</accession>
<dbReference type="Proteomes" id="UP000800235">
    <property type="component" value="Unassembled WGS sequence"/>
</dbReference>